<accession>A0A7J9F2M0</accession>
<evidence type="ECO:0000313" key="1">
    <source>
        <dbReference type="EMBL" id="MBA0779546.1"/>
    </source>
</evidence>
<dbReference type="AlphaFoldDB" id="A0A7J9F2M0"/>
<comment type="caution">
    <text evidence="1">The sequence shown here is derived from an EMBL/GenBank/DDBJ whole genome shotgun (WGS) entry which is preliminary data.</text>
</comment>
<dbReference type="EMBL" id="JABEZW010000011">
    <property type="protein sequence ID" value="MBA0779546.1"/>
    <property type="molecule type" value="Genomic_DNA"/>
</dbReference>
<name>A0A7J9F2M0_9ROSI</name>
<organism evidence="1 2">
    <name type="scientific">Gossypium trilobum</name>
    <dbReference type="NCBI Taxonomy" id="34281"/>
    <lineage>
        <taxon>Eukaryota</taxon>
        <taxon>Viridiplantae</taxon>
        <taxon>Streptophyta</taxon>
        <taxon>Embryophyta</taxon>
        <taxon>Tracheophyta</taxon>
        <taxon>Spermatophyta</taxon>
        <taxon>Magnoliopsida</taxon>
        <taxon>eudicotyledons</taxon>
        <taxon>Gunneridae</taxon>
        <taxon>Pentapetalae</taxon>
        <taxon>rosids</taxon>
        <taxon>malvids</taxon>
        <taxon>Malvales</taxon>
        <taxon>Malvaceae</taxon>
        <taxon>Malvoideae</taxon>
        <taxon>Gossypium</taxon>
    </lineage>
</organism>
<dbReference type="Proteomes" id="UP000593568">
    <property type="component" value="Unassembled WGS sequence"/>
</dbReference>
<proteinExistence type="predicted"/>
<sequence>MMESGEISVEEVVRLREASGNIESEGFSEWLNAYACTNTTFADWIDTADPEKEKEKEIENGEVESYKQSPAIIEIDSQPSIKFCFRFYPLHRAQLL</sequence>
<gene>
    <name evidence="1" type="ORF">Gotri_003793</name>
</gene>
<keyword evidence="2" id="KW-1185">Reference proteome</keyword>
<evidence type="ECO:0000313" key="2">
    <source>
        <dbReference type="Proteomes" id="UP000593568"/>
    </source>
</evidence>
<reference evidence="1 2" key="1">
    <citation type="journal article" date="2019" name="Genome Biol. Evol.">
        <title>Insights into the evolution of the New World diploid cottons (Gossypium, subgenus Houzingenia) based on genome sequencing.</title>
        <authorList>
            <person name="Grover C.E."/>
            <person name="Arick M.A. 2nd"/>
            <person name="Thrash A."/>
            <person name="Conover J.L."/>
            <person name="Sanders W.S."/>
            <person name="Peterson D.G."/>
            <person name="Frelichowski J.E."/>
            <person name="Scheffler J.A."/>
            <person name="Scheffler B.E."/>
            <person name="Wendel J.F."/>
        </authorList>
    </citation>
    <scope>NUCLEOTIDE SEQUENCE [LARGE SCALE GENOMIC DNA]</scope>
    <source>
        <strain evidence="1">8</strain>
        <tissue evidence="1">Leaf</tissue>
    </source>
</reference>
<protein>
    <submittedName>
        <fullName evidence="1">Uncharacterized protein</fullName>
    </submittedName>
</protein>